<dbReference type="RefSeq" id="WP_048355123.1">
    <property type="nucleotide sequence ID" value="NZ_CP023481.1"/>
</dbReference>
<dbReference type="OrthoDB" id="1785868at2"/>
<evidence type="ECO:0000313" key="1">
    <source>
        <dbReference type="EMBL" id="KRT92910.1"/>
    </source>
</evidence>
<gene>
    <name evidence="1" type="ORF">AB447_221785</name>
    <name evidence="2" type="ORF">P8828_15935</name>
</gene>
<dbReference type="Proteomes" id="UP000036168">
    <property type="component" value="Unassembled WGS sequence"/>
</dbReference>
<comment type="caution">
    <text evidence="1">The sequence shown here is derived from an EMBL/GenBank/DDBJ whole genome shotgun (WGS) entry which is preliminary data.</text>
</comment>
<evidence type="ECO:0000313" key="4">
    <source>
        <dbReference type="Proteomes" id="UP001341297"/>
    </source>
</evidence>
<keyword evidence="4" id="KW-1185">Reference proteome</keyword>
<sequence>MASEYFENGVVKDIKCNGVPHTFLIDDETRIKDELKPGEIVDIAYNKNNLNEYRVIWKHNINRSQHITPLPTSYYKNKTSKSETSEVLETDELQGKKILLLGGQGKTEFEKAIANLGGELIHADGSEPS</sequence>
<proteinExistence type="predicted"/>
<dbReference type="EMBL" id="JARRTL010000015">
    <property type="protein sequence ID" value="MEC0486282.1"/>
    <property type="molecule type" value="Genomic_DNA"/>
</dbReference>
<protein>
    <submittedName>
        <fullName evidence="1">Uncharacterized protein</fullName>
    </submittedName>
</protein>
<reference evidence="1" key="2">
    <citation type="submission" date="2015-10" db="EMBL/GenBank/DDBJ databases">
        <authorList>
            <person name="Gilbert D.G."/>
        </authorList>
    </citation>
    <scope>NUCLEOTIDE SEQUENCE</scope>
    <source>
        <strain evidence="1">GO-13</strain>
    </source>
</reference>
<name>A0A0T6BMV7_9BACI</name>
<dbReference type="AlphaFoldDB" id="A0A0T6BMV7"/>
<dbReference type="EMBL" id="LECW02000026">
    <property type="protein sequence ID" value="KRT92910.1"/>
    <property type="molecule type" value="Genomic_DNA"/>
</dbReference>
<accession>A0A0T6BMV7</accession>
<evidence type="ECO:0000313" key="2">
    <source>
        <dbReference type="EMBL" id="MEC0486282.1"/>
    </source>
</evidence>
<reference evidence="2 4" key="3">
    <citation type="submission" date="2023-03" db="EMBL/GenBank/DDBJ databases">
        <title>Agriculturally important microbes genome sequencing.</title>
        <authorList>
            <person name="Dunlap C."/>
        </authorList>
    </citation>
    <scope>NUCLEOTIDE SEQUENCE [LARGE SCALE GENOMIC DNA]</scope>
    <source>
        <strain evidence="2 4">CBP-3203</strain>
    </source>
</reference>
<reference evidence="1 3" key="1">
    <citation type="journal article" date="2015" name="Int. J. Syst. Evol. Microbiol.">
        <title>Bacillus glycinifermentans sp. nov., isolated from fermented soybean paste.</title>
        <authorList>
            <person name="Kim S.J."/>
            <person name="Dunlap C.A."/>
            <person name="Kwon S.W."/>
            <person name="Rooney A.P."/>
        </authorList>
    </citation>
    <scope>NUCLEOTIDE SEQUENCE [LARGE SCALE GENOMIC DNA]</scope>
    <source>
        <strain evidence="1 3">GO-13</strain>
    </source>
</reference>
<organism evidence="1 3">
    <name type="scientific">Bacillus glycinifermentans</name>
    <dbReference type="NCBI Taxonomy" id="1664069"/>
    <lineage>
        <taxon>Bacteria</taxon>
        <taxon>Bacillati</taxon>
        <taxon>Bacillota</taxon>
        <taxon>Bacilli</taxon>
        <taxon>Bacillales</taxon>
        <taxon>Bacillaceae</taxon>
        <taxon>Bacillus</taxon>
    </lineage>
</organism>
<evidence type="ECO:0000313" key="3">
    <source>
        <dbReference type="Proteomes" id="UP000036168"/>
    </source>
</evidence>
<dbReference type="Proteomes" id="UP001341297">
    <property type="component" value="Unassembled WGS sequence"/>
</dbReference>